<name>A0A0F5HWA9_BACTR</name>
<dbReference type="Proteomes" id="UP000031563">
    <property type="component" value="Unassembled WGS sequence"/>
</dbReference>
<organism evidence="1 2">
    <name type="scientific">Bacillus thermotolerans</name>
    <name type="common">Quasibacillus thermotolerans</name>
    <dbReference type="NCBI Taxonomy" id="1221996"/>
    <lineage>
        <taxon>Bacteria</taxon>
        <taxon>Bacillati</taxon>
        <taxon>Bacillota</taxon>
        <taxon>Bacilli</taxon>
        <taxon>Bacillales</taxon>
        <taxon>Bacillaceae</taxon>
        <taxon>Bacillus</taxon>
    </lineage>
</organism>
<evidence type="ECO:0000313" key="2">
    <source>
        <dbReference type="Proteomes" id="UP000031563"/>
    </source>
</evidence>
<dbReference type="STRING" id="1221996.QY95_02779"/>
<dbReference type="PANTHER" id="PTHR30619">
    <property type="entry name" value="DNA INTERNALIZATION/COMPETENCE PROTEIN COMEC/REC2"/>
    <property type="match status" value="1"/>
</dbReference>
<proteinExistence type="predicted"/>
<dbReference type="SUPFAM" id="SSF56281">
    <property type="entry name" value="Metallo-hydrolase/oxidoreductase"/>
    <property type="match status" value="1"/>
</dbReference>
<dbReference type="OrthoDB" id="2696637at2"/>
<protein>
    <submittedName>
        <fullName evidence="1">Late competence protein ComEC, DNA transport</fullName>
    </submittedName>
</protein>
<keyword evidence="2" id="KW-1185">Reference proteome</keyword>
<gene>
    <name evidence="1" type="ORF">QY95_02779</name>
</gene>
<sequence length="268" mass="30712">MKLIISLIIGLSCLFPGLVYASAIDLRLDKDEIAISFLPLSDGEAALLQTGNGGQFLINTGEKNSRKEIFYYMAKLQIHQLDGLIVTEKKYWHEMFIEQLADNRGLKKVITAWPVDEEKRDSRLAYERWVPGEIYDLGSEASLQPLYYGEGDDEGLDFSIRHRQSRFLWMSSASSLSEQEMLAQSLKDSNILKLPQFGKKDSLSYNLLTHIDPQSAILFKSKVDYPDDELLEVLHQTWIDVYYTDQQGLIIIKFTRDGYSILTIPEMK</sequence>
<evidence type="ECO:0000313" key="1">
    <source>
        <dbReference type="EMBL" id="KKB37669.1"/>
    </source>
</evidence>
<reference evidence="1" key="1">
    <citation type="submission" date="2015-02" db="EMBL/GenBank/DDBJ databases">
        <title>Genome Assembly of Bacillaceae bacterium MTCC 8252.</title>
        <authorList>
            <person name="Verma A."/>
            <person name="Khatri I."/>
            <person name="Mual P."/>
            <person name="Subramanian S."/>
            <person name="Krishnamurthi S."/>
        </authorList>
    </citation>
    <scope>NUCLEOTIDE SEQUENCE [LARGE SCALE GENOMIC DNA]</scope>
    <source>
        <strain evidence="1">MTCC 8252</strain>
    </source>
</reference>
<dbReference type="PANTHER" id="PTHR30619:SF1">
    <property type="entry name" value="RECOMBINATION PROTEIN 2"/>
    <property type="match status" value="1"/>
</dbReference>
<dbReference type="AlphaFoldDB" id="A0A0F5HWA9"/>
<accession>A0A0F5HWA9</accession>
<dbReference type="RefSeq" id="WP_040047731.1">
    <property type="nucleotide sequence ID" value="NZ_JWIR02000051.1"/>
</dbReference>
<dbReference type="Gene3D" id="3.60.15.10">
    <property type="entry name" value="Ribonuclease Z/Hydroxyacylglutathione hydrolase-like"/>
    <property type="match status" value="1"/>
</dbReference>
<dbReference type="InterPro" id="IPR036866">
    <property type="entry name" value="RibonucZ/Hydroxyglut_hydro"/>
</dbReference>
<comment type="caution">
    <text evidence="1">The sequence shown here is derived from an EMBL/GenBank/DDBJ whole genome shotgun (WGS) entry which is preliminary data.</text>
</comment>
<dbReference type="EMBL" id="JWIR02000051">
    <property type="protein sequence ID" value="KKB37669.1"/>
    <property type="molecule type" value="Genomic_DNA"/>
</dbReference>
<dbReference type="InterPro" id="IPR052159">
    <property type="entry name" value="Competence_DNA_uptake"/>
</dbReference>